<comment type="caution">
    <text evidence="3">The sequence shown here is derived from an EMBL/GenBank/DDBJ whole genome shotgun (WGS) entry which is preliminary data.</text>
</comment>
<gene>
    <name evidence="3" type="ORF">ZIOFF_015372</name>
</gene>
<dbReference type="PANTHER" id="PTHR47846">
    <property type="entry name" value="OS06G0681300 PROTEIN-RELATED"/>
    <property type="match status" value="1"/>
</dbReference>
<sequence>MRGQKQDFDAAFGLQNLLPRIKESGLQFHSSSLAIKMKGLFKGIKHLFGSAQKEHEMEIGFPTDVKHVAHVGFDNLHGTSPSWMNNYKASPDYFASGSFSHLDSTSNSWASLDFEQRGLQPAAAADPPGTVPEHPCPELPRAPKRPKKKKEKVKSPSPTRSSAASTDSYSTAMEDVGDQMRGTFRIYVN</sequence>
<dbReference type="PROSITE" id="PS50108">
    <property type="entry name" value="CRIB"/>
    <property type="match status" value="1"/>
</dbReference>
<dbReference type="AlphaFoldDB" id="A0A8J5HII3"/>
<dbReference type="Proteomes" id="UP000734854">
    <property type="component" value="Unassembled WGS sequence"/>
</dbReference>
<reference evidence="3 4" key="1">
    <citation type="submission" date="2020-08" db="EMBL/GenBank/DDBJ databases">
        <title>Plant Genome Project.</title>
        <authorList>
            <person name="Zhang R.-G."/>
        </authorList>
    </citation>
    <scope>NUCLEOTIDE SEQUENCE [LARGE SCALE GENOMIC DNA]</scope>
    <source>
        <tissue evidence="3">Rhizome</tissue>
    </source>
</reference>
<dbReference type="InterPro" id="IPR000095">
    <property type="entry name" value="CRIB_dom"/>
</dbReference>
<organism evidence="3 4">
    <name type="scientific">Zingiber officinale</name>
    <name type="common">Ginger</name>
    <name type="synonym">Amomum zingiber</name>
    <dbReference type="NCBI Taxonomy" id="94328"/>
    <lineage>
        <taxon>Eukaryota</taxon>
        <taxon>Viridiplantae</taxon>
        <taxon>Streptophyta</taxon>
        <taxon>Embryophyta</taxon>
        <taxon>Tracheophyta</taxon>
        <taxon>Spermatophyta</taxon>
        <taxon>Magnoliopsida</taxon>
        <taxon>Liliopsida</taxon>
        <taxon>Zingiberales</taxon>
        <taxon>Zingiberaceae</taxon>
        <taxon>Zingiber</taxon>
    </lineage>
</organism>
<dbReference type="CDD" id="cd00132">
    <property type="entry name" value="CRIB"/>
    <property type="match status" value="1"/>
</dbReference>
<keyword evidence="4" id="KW-1185">Reference proteome</keyword>
<proteinExistence type="predicted"/>
<feature type="compositionally biased region" description="Low complexity" evidence="1">
    <location>
        <begin position="155"/>
        <end position="172"/>
    </location>
</feature>
<dbReference type="EMBL" id="JACMSC010000004">
    <property type="protein sequence ID" value="KAG6525416.1"/>
    <property type="molecule type" value="Genomic_DNA"/>
</dbReference>
<dbReference type="SMART" id="SM00285">
    <property type="entry name" value="PBD"/>
    <property type="match status" value="1"/>
</dbReference>
<evidence type="ECO:0000313" key="3">
    <source>
        <dbReference type="EMBL" id="KAG6525416.1"/>
    </source>
</evidence>
<evidence type="ECO:0000259" key="2">
    <source>
        <dbReference type="PROSITE" id="PS50108"/>
    </source>
</evidence>
<feature type="domain" description="CRIB" evidence="2">
    <location>
        <begin position="59"/>
        <end position="72"/>
    </location>
</feature>
<evidence type="ECO:0000313" key="4">
    <source>
        <dbReference type="Proteomes" id="UP000734854"/>
    </source>
</evidence>
<dbReference type="Pfam" id="PF00786">
    <property type="entry name" value="PBD"/>
    <property type="match status" value="1"/>
</dbReference>
<accession>A0A8J5HII3</accession>
<evidence type="ECO:0000256" key="1">
    <source>
        <dbReference type="SAM" id="MobiDB-lite"/>
    </source>
</evidence>
<dbReference type="Gene3D" id="3.90.810.10">
    <property type="entry name" value="CRIB domain"/>
    <property type="match status" value="1"/>
</dbReference>
<feature type="region of interest" description="Disordered" evidence="1">
    <location>
        <begin position="120"/>
        <end position="189"/>
    </location>
</feature>
<dbReference type="PANTHER" id="PTHR47846:SF4">
    <property type="entry name" value="WASP-RELATED PROTEIN"/>
    <property type="match status" value="1"/>
</dbReference>
<name>A0A8J5HII3_ZINOF</name>
<dbReference type="InterPro" id="IPR036936">
    <property type="entry name" value="CRIB_dom_sf"/>
</dbReference>
<feature type="compositionally biased region" description="Basic residues" evidence="1">
    <location>
        <begin position="142"/>
        <end position="152"/>
    </location>
</feature>
<protein>
    <recommendedName>
        <fullName evidence="2">CRIB domain-containing protein</fullName>
    </recommendedName>
</protein>